<dbReference type="GO" id="GO:0003677">
    <property type="term" value="F:DNA binding"/>
    <property type="evidence" value="ECO:0007669"/>
    <property type="project" value="UniProtKB-KW"/>
</dbReference>
<dbReference type="PROSITE" id="PS50949">
    <property type="entry name" value="HTH_GNTR"/>
    <property type="match status" value="1"/>
</dbReference>
<dbReference type="SUPFAM" id="SSF46785">
    <property type="entry name" value="Winged helix' DNA-binding domain"/>
    <property type="match status" value="1"/>
</dbReference>
<dbReference type="Gene3D" id="3.40.50.2300">
    <property type="match status" value="1"/>
</dbReference>
<dbReference type="InterPro" id="IPR036390">
    <property type="entry name" value="WH_DNA-bd_sf"/>
</dbReference>
<dbReference type="GeneID" id="78295365"/>
<keyword evidence="1" id="KW-0805">Transcription regulation</keyword>
<dbReference type="SUPFAM" id="SSF53822">
    <property type="entry name" value="Periplasmic binding protein-like I"/>
    <property type="match status" value="1"/>
</dbReference>
<comment type="caution">
    <text evidence="5">The sequence shown here is derived from an EMBL/GenBank/DDBJ whole genome shotgun (WGS) entry which is preliminary data.</text>
</comment>
<dbReference type="RefSeq" id="WP_116884061.1">
    <property type="nucleotide sequence ID" value="NZ_CABMMC010000103.1"/>
</dbReference>
<dbReference type="OrthoDB" id="8584262at2"/>
<evidence type="ECO:0000256" key="3">
    <source>
        <dbReference type="ARBA" id="ARBA00023163"/>
    </source>
</evidence>
<evidence type="ECO:0000256" key="1">
    <source>
        <dbReference type="ARBA" id="ARBA00023015"/>
    </source>
</evidence>
<feature type="domain" description="HTH gntR-type" evidence="4">
    <location>
        <begin position="18"/>
        <end position="86"/>
    </location>
</feature>
<dbReference type="Pfam" id="PF00392">
    <property type="entry name" value="GntR"/>
    <property type="match status" value="1"/>
</dbReference>
<keyword evidence="2 5" id="KW-0238">DNA-binding</keyword>
<organism evidence="5 6">
    <name type="scientific">Victivallis vadensis</name>
    <dbReference type="NCBI Taxonomy" id="172901"/>
    <lineage>
        <taxon>Bacteria</taxon>
        <taxon>Pseudomonadati</taxon>
        <taxon>Lentisphaerota</taxon>
        <taxon>Lentisphaeria</taxon>
        <taxon>Victivallales</taxon>
        <taxon>Victivallaceae</taxon>
        <taxon>Victivallis</taxon>
    </lineage>
</organism>
<dbReference type="GO" id="GO:0003700">
    <property type="term" value="F:DNA-binding transcription factor activity"/>
    <property type="evidence" value="ECO:0007669"/>
    <property type="project" value="InterPro"/>
</dbReference>
<proteinExistence type="predicted"/>
<evidence type="ECO:0000256" key="2">
    <source>
        <dbReference type="ARBA" id="ARBA00023125"/>
    </source>
</evidence>
<evidence type="ECO:0000259" key="4">
    <source>
        <dbReference type="PROSITE" id="PS50949"/>
    </source>
</evidence>
<dbReference type="SMART" id="SM00345">
    <property type="entry name" value="HTH_GNTR"/>
    <property type="match status" value="1"/>
</dbReference>
<dbReference type="EMBL" id="QEKH01000014">
    <property type="protein sequence ID" value="PVY41396.1"/>
    <property type="molecule type" value="Genomic_DNA"/>
</dbReference>
<dbReference type="InterPro" id="IPR000524">
    <property type="entry name" value="Tscrpt_reg_HTH_GntR"/>
</dbReference>
<dbReference type="InterPro" id="IPR028082">
    <property type="entry name" value="Peripla_BP_I"/>
</dbReference>
<dbReference type="Gene3D" id="1.10.10.10">
    <property type="entry name" value="Winged helix-like DNA-binding domain superfamily/Winged helix DNA-binding domain"/>
    <property type="match status" value="1"/>
</dbReference>
<dbReference type="Pfam" id="PF13377">
    <property type="entry name" value="Peripla_BP_3"/>
    <property type="match status" value="1"/>
</dbReference>
<gene>
    <name evidence="5" type="ORF">C8D82_1149</name>
</gene>
<dbReference type="Proteomes" id="UP000245959">
    <property type="component" value="Unassembled WGS sequence"/>
</dbReference>
<dbReference type="InterPro" id="IPR046335">
    <property type="entry name" value="LacI/GalR-like_sensor"/>
</dbReference>
<keyword evidence="3" id="KW-0804">Transcription</keyword>
<protein>
    <submittedName>
        <fullName evidence="5">DNA-binding LacI/PurR family transcriptional regulator</fullName>
    </submittedName>
</protein>
<sequence length="338" mass="38171">MPKKIEQLLAEFAPTGNMGIHRELAEFLRRKIEADEIAAGSMLPSQREMAALCHTNAFSVKLASDELARLGLIAKQPGRGMFVVDRCVGIRNVAIYTSDSVEHLENHAFSSAFREILCRKLQQAGIGYELLFDCRPEAEHDSPPEQLRRALAEGRIQAVIGTSVRSFDEGWFNRLPVRHLSQMFDPRLEISGLAEYFSGCRRIAAVLPTHGNSPYSDILELLKPAGLPLKPRYMRQIREFEHLKDNYAGLGYRYVRELLETTPPPDALIVYPDTAVPGAIIAILEMRLKVPQELRVAFHRNMELPYFCPFPVHYLDTEISLMAEQTVRALAENCLPQS</sequence>
<reference evidence="5 6" key="1">
    <citation type="submission" date="2018-04" db="EMBL/GenBank/DDBJ databases">
        <title>Genomic Encyclopedia of Type Strains, Phase IV (KMG-IV): sequencing the most valuable type-strain genomes for metagenomic binning, comparative biology and taxonomic classification.</title>
        <authorList>
            <person name="Goeker M."/>
        </authorList>
    </citation>
    <scope>NUCLEOTIDE SEQUENCE [LARGE SCALE GENOMIC DNA]</scope>
    <source>
        <strain evidence="5 6">DSM 14823</strain>
    </source>
</reference>
<name>A0A2U1AY80_9BACT</name>
<dbReference type="InterPro" id="IPR036388">
    <property type="entry name" value="WH-like_DNA-bd_sf"/>
</dbReference>
<evidence type="ECO:0000313" key="5">
    <source>
        <dbReference type="EMBL" id="PVY41396.1"/>
    </source>
</evidence>
<evidence type="ECO:0000313" key="6">
    <source>
        <dbReference type="Proteomes" id="UP000245959"/>
    </source>
</evidence>
<accession>A0A2U1AY80</accession>
<keyword evidence="6" id="KW-1185">Reference proteome</keyword>
<dbReference type="AlphaFoldDB" id="A0A2U1AY80"/>